<feature type="compositionally biased region" description="Acidic residues" evidence="1">
    <location>
        <begin position="132"/>
        <end position="152"/>
    </location>
</feature>
<evidence type="ECO:0000256" key="1">
    <source>
        <dbReference type="SAM" id="MobiDB-lite"/>
    </source>
</evidence>
<dbReference type="InterPro" id="IPR050026">
    <property type="entry name" value="PHA_gran_PhaM_N"/>
</dbReference>
<gene>
    <name evidence="2" type="ORF">CARN2_0024</name>
</gene>
<accession>E6PV57</accession>
<name>E6PV57_9ZZZZ</name>
<feature type="compositionally biased region" description="Low complexity" evidence="1">
    <location>
        <begin position="246"/>
        <end position="260"/>
    </location>
</feature>
<evidence type="ECO:0000313" key="2">
    <source>
        <dbReference type="EMBL" id="CBH98814.1"/>
    </source>
</evidence>
<feature type="region of interest" description="Disordered" evidence="1">
    <location>
        <begin position="113"/>
        <end position="174"/>
    </location>
</feature>
<evidence type="ECO:0008006" key="3">
    <source>
        <dbReference type="Google" id="ProtNLM"/>
    </source>
</evidence>
<sequence>MLAASLARPAMNPYTQGQAMPGMEFFQSLLKGSGMPTGFASWMAPTMDPKELEQKITDLKAVLQWLEANARLTQATIQTLEVQRMTLSALKTMNVDLGDLASRMTEAMQAGAQTMGAAAAPSAGGATNAEESQAEDEPEPEAVWDEEPEPESESGAAAQHATAESPGAASALPGVMDPMQWWNAVSQQFSQVATQALRESPWPMPPGGAAAGVAGASESPPSPARRSASKPVARKPKSAVRGSGGRAAAKSPAKAAAKVSTEAPTQAAPSSVRKAAGAPRSAASKTRRK</sequence>
<organism evidence="2">
    <name type="scientific">mine drainage metagenome</name>
    <dbReference type="NCBI Taxonomy" id="410659"/>
    <lineage>
        <taxon>unclassified sequences</taxon>
        <taxon>metagenomes</taxon>
        <taxon>ecological metagenomes</taxon>
    </lineage>
</organism>
<feature type="compositionally biased region" description="Low complexity" evidence="1">
    <location>
        <begin position="207"/>
        <end position="231"/>
    </location>
</feature>
<reference evidence="2" key="1">
    <citation type="submission" date="2009-10" db="EMBL/GenBank/DDBJ databases">
        <title>Diversity of trophic interactions inside an arsenic-rich microbial ecosystem.</title>
        <authorList>
            <person name="Bertin P.N."/>
            <person name="Heinrich-Salmeron A."/>
            <person name="Pelletier E."/>
            <person name="Goulhen-Chollet F."/>
            <person name="Arsene-Ploetze F."/>
            <person name="Gallien S."/>
            <person name="Calteau A."/>
            <person name="Vallenet D."/>
            <person name="Casiot C."/>
            <person name="Chane-Woon-Ming B."/>
            <person name="Giloteaux L."/>
            <person name="Barakat M."/>
            <person name="Bonnefoy V."/>
            <person name="Bruneel O."/>
            <person name="Chandler M."/>
            <person name="Cleiss J."/>
            <person name="Duran R."/>
            <person name="Elbaz-Poulichet F."/>
            <person name="Fonknechten N."/>
            <person name="Lauga B."/>
            <person name="Mornico D."/>
            <person name="Ortet P."/>
            <person name="Schaeffer C."/>
            <person name="Siguier P."/>
            <person name="Alexander Thil Smith A."/>
            <person name="Van Dorsselaer A."/>
            <person name="Weissenbach J."/>
            <person name="Medigue C."/>
            <person name="Le Paslier D."/>
        </authorList>
    </citation>
    <scope>NUCLEOTIDE SEQUENCE</scope>
</reference>
<dbReference type="NCBIfam" id="NF043076">
    <property type="entry name" value="PHA_gran_PhaM"/>
    <property type="match status" value="1"/>
</dbReference>
<feature type="compositionally biased region" description="Low complexity" evidence="1">
    <location>
        <begin position="113"/>
        <end position="131"/>
    </location>
</feature>
<protein>
    <recommendedName>
        <fullName evidence="3">Alginate regulatory protein AlgP</fullName>
    </recommendedName>
</protein>
<comment type="caution">
    <text evidence="2">The sequence shown here is derived from an EMBL/GenBank/DDBJ whole genome shotgun (WGS) entry which is preliminary data.</text>
</comment>
<proteinExistence type="predicted"/>
<feature type="region of interest" description="Disordered" evidence="1">
    <location>
        <begin position="196"/>
        <end position="289"/>
    </location>
</feature>
<dbReference type="EMBL" id="CABM01000062">
    <property type="protein sequence ID" value="CBH98814.1"/>
    <property type="molecule type" value="Genomic_DNA"/>
</dbReference>
<dbReference type="AlphaFoldDB" id="E6PV57"/>